<accession>M2UFJ4</accession>
<gene>
    <name evidence="2" type="ORF">COCHEDRAFT_1207149</name>
</gene>
<reference evidence="2 3" key="1">
    <citation type="journal article" date="2012" name="PLoS Pathog.">
        <title>Diverse lifestyles and strategies of plant pathogenesis encoded in the genomes of eighteen Dothideomycetes fungi.</title>
        <authorList>
            <person name="Ohm R.A."/>
            <person name="Feau N."/>
            <person name="Henrissat B."/>
            <person name="Schoch C.L."/>
            <person name="Horwitz B.A."/>
            <person name="Barry K.W."/>
            <person name="Condon B.J."/>
            <person name="Copeland A.C."/>
            <person name="Dhillon B."/>
            <person name="Glaser F."/>
            <person name="Hesse C.N."/>
            <person name="Kosti I."/>
            <person name="LaButti K."/>
            <person name="Lindquist E.A."/>
            <person name="Lucas S."/>
            <person name="Salamov A.A."/>
            <person name="Bradshaw R.E."/>
            <person name="Ciuffetti L."/>
            <person name="Hamelin R.C."/>
            <person name="Kema G.H.J."/>
            <person name="Lawrence C."/>
            <person name="Scott J.A."/>
            <person name="Spatafora J.W."/>
            <person name="Turgeon B.G."/>
            <person name="de Wit P.J.G.M."/>
            <person name="Zhong S."/>
            <person name="Goodwin S.B."/>
            <person name="Grigoriev I.V."/>
        </authorList>
    </citation>
    <scope>NUCLEOTIDE SEQUENCE [LARGE SCALE GENOMIC DNA]</scope>
    <source>
        <strain evidence="3">C5 / ATCC 48332 / race O</strain>
    </source>
</reference>
<evidence type="ECO:0000313" key="3">
    <source>
        <dbReference type="Proteomes" id="UP000016936"/>
    </source>
</evidence>
<dbReference type="OMA" id="QEWENDF"/>
<name>M2UFJ4_COCH5</name>
<reference evidence="3" key="2">
    <citation type="journal article" date="2013" name="PLoS Genet.">
        <title>Comparative genome structure, secondary metabolite, and effector coding capacity across Cochliobolus pathogens.</title>
        <authorList>
            <person name="Condon B.J."/>
            <person name="Leng Y."/>
            <person name="Wu D."/>
            <person name="Bushley K.E."/>
            <person name="Ohm R.A."/>
            <person name="Otillar R."/>
            <person name="Martin J."/>
            <person name="Schackwitz W."/>
            <person name="Grimwood J."/>
            <person name="MohdZainudin N."/>
            <person name="Xue C."/>
            <person name="Wang R."/>
            <person name="Manning V.A."/>
            <person name="Dhillon B."/>
            <person name="Tu Z.J."/>
            <person name="Steffenson B.J."/>
            <person name="Salamov A."/>
            <person name="Sun H."/>
            <person name="Lowry S."/>
            <person name="LaButti K."/>
            <person name="Han J."/>
            <person name="Copeland A."/>
            <person name="Lindquist E."/>
            <person name="Barry K."/>
            <person name="Schmutz J."/>
            <person name="Baker S.E."/>
            <person name="Ciuffetti L.M."/>
            <person name="Grigoriev I.V."/>
            <person name="Zhong S."/>
            <person name="Turgeon B.G."/>
        </authorList>
    </citation>
    <scope>NUCLEOTIDE SEQUENCE [LARGE SCALE GENOMIC DNA]</scope>
    <source>
        <strain evidence="3">C5 / ATCC 48332 / race O</strain>
    </source>
</reference>
<feature type="region of interest" description="Disordered" evidence="1">
    <location>
        <begin position="1"/>
        <end position="61"/>
    </location>
</feature>
<protein>
    <submittedName>
        <fullName evidence="2">Uncharacterized protein</fullName>
    </submittedName>
</protein>
<dbReference type="OrthoDB" id="10401841at2759"/>
<dbReference type="EMBL" id="KB445584">
    <property type="protein sequence ID" value="EMD86763.1"/>
    <property type="molecule type" value="Genomic_DNA"/>
</dbReference>
<evidence type="ECO:0000256" key="1">
    <source>
        <dbReference type="SAM" id="MobiDB-lite"/>
    </source>
</evidence>
<sequence>MEQYQSDPYAAILGPYSDNAFMDSNTGIDPQVSPMGANHNGTAHPSGNPPRNDAPNASTDESFMMLLKQLVQLIIESRKEIKEVNEKLQTIQQDLRRREELERSKRSQENARKHGMEPPPRNRPLYRGPYHPDRSRMLFPPQNSAPYPPFTQSEQEWENDFY</sequence>
<dbReference type="HOGENOM" id="CLU_1635223_0_0_1"/>
<feature type="region of interest" description="Disordered" evidence="1">
    <location>
        <begin position="81"/>
        <end position="162"/>
    </location>
</feature>
<evidence type="ECO:0000313" key="2">
    <source>
        <dbReference type="EMBL" id="EMD86763.1"/>
    </source>
</evidence>
<keyword evidence="3" id="KW-1185">Reference proteome</keyword>
<dbReference type="Proteomes" id="UP000016936">
    <property type="component" value="Unassembled WGS sequence"/>
</dbReference>
<feature type="compositionally biased region" description="Basic and acidic residues" evidence="1">
    <location>
        <begin position="94"/>
        <end position="116"/>
    </location>
</feature>
<feature type="compositionally biased region" description="Polar residues" evidence="1">
    <location>
        <begin position="141"/>
        <end position="154"/>
    </location>
</feature>
<dbReference type="AlphaFoldDB" id="M2UFJ4"/>
<proteinExistence type="predicted"/>
<organism evidence="2 3">
    <name type="scientific">Cochliobolus heterostrophus (strain C5 / ATCC 48332 / race O)</name>
    <name type="common">Southern corn leaf blight fungus</name>
    <name type="synonym">Bipolaris maydis</name>
    <dbReference type="NCBI Taxonomy" id="701091"/>
    <lineage>
        <taxon>Eukaryota</taxon>
        <taxon>Fungi</taxon>
        <taxon>Dikarya</taxon>
        <taxon>Ascomycota</taxon>
        <taxon>Pezizomycotina</taxon>
        <taxon>Dothideomycetes</taxon>
        <taxon>Pleosporomycetidae</taxon>
        <taxon>Pleosporales</taxon>
        <taxon>Pleosporineae</taxon>
        <taxon>Pleosporaceae</taxon>
        <taxon>Bipolaris</taxon>
    </lineage>
</organism>